<keyword evidence="3" id="KW-1185">Reference proteome</keyword>
<feature type="region of interest" description="Disordered" evidence="1">
    <location>
        <begin position="123"/>
        <end position="160"/>
    </location>
</feature>
<dbReference type="OrthoDB" id="377468at2759"/>
<dbReference type="RefSeq" id="XP_028542535.1">
    <property type="nucleotide sequence ID" value="XM_028686734.1"/>
</dbReference>
<dbReference type="OMA" id="MENLYHE"/>
<feature type="compositionally biased region" description="Basic and acidic residues" evidence="1">
    <location>
        <begin position="143"/>
        <end position="160"/>
    </location>
</feature>
<name>A0A1Y1JBS7_PLAGO</name>
<feature type="compositionally biased region" description="Basic and acidic residues" evidence="1">
    <location>
        <begin position="76"/>
        <end position="88"/>
    </location>
</feature>
<sequence>MTMMENLYHEDVVMFFSIAELEEILGYFKNYKYFKEKDYNIMSLNSREFIFNSGECLKFEHVNTNMIGKLRLKHEVSDVDNQEEKDTSNRNCLIRQSEREDKVGDNAQGEMCVDSDCTNLTQGQETSKEKKVGTEIGGGSERQMGRKNERREKEKKSRNNHLFSEKKINDADEFITRKIFRFLYNRHGNVKWSSKHKLVISMIIQAIIYAKKIKLDIYKINLFLSIILMTMHKILDNLKEKNKGKKKKKKNKKKNSINYFINLINKNIHYSSDLQYKKGVCKSEEVDLAHVRSINGDTQQGGEIILPRIDANVGKYSKGNKKVTDRSKTVCGKMEEWKEPGEVVEAMAEEQKNHILTNAQSHNMNMNRKQVIDTETEGRIETATIEENMNNSSNPEITSKKMENNKNDFLMPNVSGHKLATARITVFNYEEATYIIKYIFENIFSIYNILEYLFLFSPVCVNLSYANTISAASPPDCLFTSDVVNDDIMSTPDVMTTVDVIENDELATNEYIKEALDIPMFVLNKFYSSITQLRDKIDQIMA</sequence>
<accession>A0A1Y1JBS7</accession>
<protein>
    <submittedName>
        <fullName evidence="2">Uncharacterized protein</fullName>
    </submittedName>
</protein>
<evidence type="ECO:0000256" key="1">
    <source>
        <dbReference type="SAM" id="MobiDB-lite"/>
    </source>
</evidence>
<feature type="region of interest" description="Disordered" evidence="1">
    <location>
        <begin position="76"/>
        <end position="105"/>
    </location>
</feature>
<evidence type="ECO:0000313" key="2">
    <source>
        <dbReference type="EMBL" id="GAW79946.1"/>
    </source>
</evidence>
<comment type="caution">
    <text evidence="2">The sequence shown here is derived from an EMBL/GenBank/DDBJ whole genome shotgun (WGS) entry which is preliminary data.</text>
</comment>
<evidence type="ECO:0000313" key="3">
    <source>
        <dbReference type="Proteomes" id="UP000195521"/>
    </source>
</evidence>
<dbReference type="AlphaFoldDB" id="A0A1Y1JBS7"/>
<reference evidence="3" key="1">
    <citation type="submission" date="2017-04" db="EMBL/GenBank/DDBJ databases">
        <title>Plasmodium gonderi genome.</title>
        <authorList>
            <person name="Arisue N."/>
            <person name="Honma H."/>
            <person name="Kawai S."/>
            <person name="Tougan T."/>
            <person name="Tanabe K."/>
            <person name="Horii T."/>
        </authorList>
    </citation>
    <scope>NUCLEOTIDE SEQUENCE [LARGE SCALE GENOMIC DNA]</scope>
    <source>
        <strain evidence="3">ATCC 30045</strain>
    </source>
</reference>
<dbReference type="Proteomes" id="UP000195521">
    <property type="component" value="Unassembled WGS sequence"/>
</dbReference>
<proteinExistence type="predicted"/>
<dbReference type="EMBL" id="BDQF01000007">
    <property type="protein sequence ID" value="GAW79946.1"/>
    <property type="molecule type" value="Genomic_DNA"/>
</dbReference>
<dbReference type="GeneID" id="39746658"/>
<organism evidence="2 3">
    <name type="scientific">Plasmodium gonderi</name>
    <dbReference type="NCBI Taxonomy" id="77519"/>
    <lineage>
        <taxon>Eukaryota</taxon>
        <taxon>Sar</taxon>
        <taxon>Alveolata</taxon>
        <taxon>Apicomplexa</taxon>
        <taxon>Aconoidasida</taxon>
        <taxon>Haemosporida</taxon>
        <taxon>Plasmodiidae</taxon>
        <taxon>Plasmodium</taxon>
        <taxon>Plasmodium (Plasmodium)</taxon>
    </lineage>
</organism>
<gene>
    <name evidence="2" type="ORF">PGO_060900</name>
</gene>